<evidence type="ECO:0000313" key="1">
    <source>
        <dbReference type="EMBL" id="PKI47764.1"/>
    </source>
</evidence>
<comment type="caution">
    <text evidence="1">The sequence shown here is derived from an EMBL/GenBank/DDBJ whole genome shotgun (WGS) entry which is preliminary data.</text>
</comment>
<dbReference type="AlphaFoldDB" id="A0A2I0IUV1"/>
<sequence length="132" mass="14364">AGVTLLLINLNNETNFITRVHNNNVKSLVVEKQPSTEEGTILIRGLKKTVSFVGTRSSKAAPLFREEYHLTPKDGYLRSQVMLLNGTPLEVTEDGEIPTLKPAFAHVNSLVSVAPLSMAFIVLPSMYAPACA</sequence>
<feature type="non-terminal residue" evidence="1">
    <location>
        <position position="1"/>
    </location>
</feature>
<dbReference type="EMBL" id="PGOL01002464">
    <property type="protein sequence ID" value="PKI47764.1"/>
    <property type="molecule type" value="Genomic_DNA"/>
</dbReference>
<dbReference type="PANTHER" id="PTHR14363:SF21">
    <property type="entry name" value="HEPARANASE-LIKE PROTEIN 1"/>
    <property type="match status" value="1"/>
</dbReference>
<dbReference type="GO" id="GO:0004566">
    <property type="term" value="F:beta-glucuronidase activity"/>
    <property type="evidence" value="ECO:0007669"/>
    <property type="project" value="TreeGrafter"/>
</dbReference>
<dbReference type="Proteomes" id="UP000233551">
    <property type="component" value="Unassembled WGS sequence"/>
</dbReference>
<reference evidence="1 2" key="1">
    <citation type="submission" date="2017-11" db="EMBL/GenBank/DDBJ databases">
        <title>De-novo sequencing of pomegranate (Punica granatum L.) genome.</title>
        <authorList>
            <person name="Akparov Z."/>
            <person name="Amiraslanov A."/>
            <person name="Hajiyeva S."/>
            <person name="Abbasov M."/>
            <person name="Kaur K."/>
            <person name="Hamwieh A."/>
            <person name="Solovyev V."/>
            <person name="Salamov A."/>
            <person name="Braich B."/>
            <person name="Kosarev P."/>
            <person name="Mahmoud A."/>
            <person name="Hajiyev E."/>
            <person name="Babayeva S."/>
            <person name="Izzatullayeva V."/>
            <person name="Mammadov A."/>
            <person name="Mammadov A."/>
            <person name="Sharifova S."/>
            <person name="Ojaghi J."/>
            <person name="Eynullazada K."/>
            <person name="Bayramov B."/>
            <person name="Abdulazimova A."/>
            <person name="Shahmuradov I."/>
        </authorList>
    </citation>
    <scope>NUCLEOTIDE SEQUENCE [LARGE SCALE GENOMIC DNA]</scope>
    <source>
        <strain evidence="2">cv. AG2017</strain>
        <tissue evidence="1">Leaf</tissue>
    </source>
</reference>
<accession>A0A2I0IUV1</accession>
<name>A0A2I0IUV1_PUNGR</name>
<gene>
    <name evidence="1" type="ORF">CRG98_031897</name>
</gene>
<protein>
    <recommendedName>
        <fullName evidence="3">Heparanase-like protein 1</fullName>
    </recommendedName>
</protein>
<dbReference type="PANTHER" id="PTHR14363">
    <property type="entry name" value="HEPARANASE-RELATED"/>
    <property type="match status" value="1"/>
</dbReference>
<evidence type="ECO:0008006" key="3">
    <source>
        <dbReference type="Google" id="ProtNLM"/>
    </source>
</evidence>
<evidence type="ECO:0000313" key="2">
    <source>
        <dbReference type="Proteomes" id="UP000233551"/>
    </source>
</evidence>
<keyword evidence="2" id="KW-1185">Reference proteome</keyword>
<proteinExistence type="predicted"/>
<organism evidence="1 2">
    <name type="scientific">Punica granatum</name>
    <name type="common">Pomegranate</name>
    <dbReference type="NCBI Taxonomy" id="22663"/>
    <lineage>
        <taxon>Eukaryota</taxon>
        <taxon>Viridiplantae</taxon>
        <taxon>Streptophyta</taxon>
        <taxon>Embryophyta</taxon>
        <taxon>Tracheophyta</taxon>
        <taxon>Spermatophyta</taxon>
        <taxon>Magnoliopsida</taxon>
        <taxon>eudicotyledons</taxon>
        <taxon>Gunneridae</taxon>
        <taxon>Pentapetalae</taxon>
        <taxon>rosids</taxon>
        <taxon>malvids</taxon>
        <taxon>Myrtales</taxon>
        <taxon>Lythraceae</taxon>
        <taxon>Punica</taxon>
    </lineage>
</organism>
<dbReference type="GO" id="GO:0009505">
    <property type="term" value="C:plant-type cell wall"/>
    <property type="evidence" value="ECO:0007669"/>
    <property type="project" value="TreeGrafter"/>
</dbReference>